<protein>
    <submittedName>
        <fullName evidence="1">Uncharacterized protein</fullName>
    </submittedName>
</protein>
<dbReference type="AlphaFoldDB" id="A0AA36H944"/>
<keyword evidence="2" id="KW-1185">Reference proteome</keyword>
<proteinExistence type="predicted"/>
<evidence type="ECO:0000313" key="1">
    <source>
        <dbReference type="EMBL" id="CAJ0606445.1"/>
    </source>
</evidence>
<evidence type="ECO:0000313" key="2">
    <source>
        <dbReference type="Proteomes" id="UP001176961"/>
    </source>
</evidence>
<sequence>MKDWTAEKRVTLIMDKPLPQQAAKNVPTSGSTEAELNFWPRVAVSNGEGKADLLNKLRDYVESRCIDAVREYAGDHRCAELVVDCRRSTAHSIL</sequence>
<dbReference type="EMBL" id="CATQJL010000316">
    <property type="protein sequence ID" value="CAJ0606445.1"/>
    <property type="molecule type" value="Genomic_DNA"/>
</dbReference>
<reference evidence="1" key="1">
    <citation type="submission" date="2023-07" db="EMBL/GenBank/DDBJ databases">
        <authorList>
            <consortium name="CYATHOMIX"/>
        </authorList>
    </citation>
    <scope>NUCLEOTIDE SEQUENCE</scope>
    <source>
        <strain evidence="1">N/A</strain>
    </source>
</reference>
<name>A0AA36H944_CYLNA</name>
<comment type="caution">
    <text evidence="1">The sequence shown here is derived from an EMBL/GenBank/DDBJ whole genome shotgun (WGS) entry which is preliminary data.</text>
</comment>
<organism evidence="1 2">
    <name type="scientific">Cylicocyclus nassatus</name>
    <name type="common">Nematode worm</name>
    <dbReference type="NCBI Taxonomy" id="53992"/>
    <lineage>
        <taxon>Eukaryota</taxon>
        <taxon>Metazoa</taxon>
        <taxon>Ecdysozoa</taxon>
        <taxon>Nematoda</taxon>
        <taxon>Chromadorea</taxon>
        <taxon>Rhabditida</taxon>
        <taxon>Rhabditina</taxon>
        <taxon>Rhabditomorpha</taxon>
        <taxon>Strongyloidea</taxon>
        <taxon>Strongylidae</taxon>
        <taxon>Cylicocyclus</taxon>
    </lineage>
</organism>
<dbReference type="Proteomes" id="UP001176961">
    <property type="component" value="Unassembled WGS sequence"/>
</dbReference>
<gene>
    <name evidence="1" type="ORF">CYNAS_LOCUS18428</name>
</gene>
<accession>A0AA36H944</accession>